<dbReference type="GO" id="GO:0016020">
    <property type="term" value="C:membrane"/>
    <property type="evidence" value="ECO:0007669"/>
    <property type="project" value="InterPro"/>
</dbReference>
<dbReference type="RefSeq" id="WP_138239172.1">
    <property type="nucleotide sequence ID" value="NZ_VBRY01000006.1"/>
</dbReference>
<dbReference type="PANTHER" id="PTHR33219">
    <property type="entry name" value="YLMG HOMOLOG PROTEIN 2, CHLOROPLASTIC"/>
    <property type="match status" value="1"/>
</dbReference>
<keyword evidence="2" id="KW-1133">Transmembrane helix</keyword>
<accession>A0A5R9GL98</accession>
<dbReference type="Pfam" id="PF02325">
    <property type="entry name" value="CCB3_YggT"/>
    <property type="match status" value="1"/>
</dbReference>
<name>A0A5R9GL98_9PROT</name>
<keyword evidence="2" id="KW-0812">Transmembrane</keyword>
<feature type="transmembrane region" description="Helical" evidence="2">
    <location>
        <begin position="6"/>
        <end position="32"/>
    </location>
</feature>
<protein>
    <submittedName>
        <fullName evidence="3">YggT family protein</fullName>
    </submittedName>
</protein>
<dbReference type="Proteomes" id="UP000306585">
    <property type="component" value="Unassembled WGS sequence"/>
</dbReference>
<keyword evidence="4" id="KW-1185">Reference proteome</keyword>
<dbReference type="EMBL" id="VBRY01000006">
    <property type="protein sequence ID" value="TLS67256.1"/>
    <property type="molecule type" value="Genomic_DNA"/>
</dbReference>
<organism evidence="3 4">
    <name type="scientific">Mariprofundus erugo</name>
    <dbReference type="NCBI Taxonomy" id="2528639"/>
    <lineage>
        <taxon>Bacteria</taxon>
        <taxon>Pseudomonadati</taxon>
        <taxon>Pseudomonadota</taxon>
        <taxon>Candidatius Mariprofundia</taxon>
        <taxon>Mariprofundales</taxon>
        <taxon>Mariprofundaceae</taxon>
        <taxon>Mariprofundus</taxon>
    </lineage>
</organism>
<reference evidence="3 4" key="1">
    <citation type="journal article" date="2019" name="Appl. Environ. Microbiol.">
        <title>Environmental Evidence and Genomic Insight of Iron-oxidizing Bacteria Preference Towards More Corrosion Resistant Stainless Steel at Higher Salinities.</title>
        <authorList>
            <person name="Garrison C.E."/>
            <person name="Price K.A."/>
            <person name="Field E.K."/>
        </authorList>
    </citation>
    <scope>NUCLEOTIDE SEQUENCE [LARGE SCALE GENOMIC DNA]</scope>
    <source>
        <strain evidence="3 4">P3</strain>
    </source>
</reference>
<dbReference type="AlphaFoldDB" id="A0A5R9GL98"/>
<gene>
    <name evidence="3" type="ORF">FEF65_07410</name>
</gene>
<dbReference type="InterPro" id="IPR003425">
    <property type="entry name" value="CCB3/YggT"/>
</dbReference>
<comment type="caution">
    <text evidence="3">The sequence shown here is derived from an EMBL/GenBank/DDBJ whole genome shotgun (WGS) entry which is preliminary data.</text>
</comment>
<feature type="transmembrane region" description="Helical" evidence="2">
    <location>
        <begin position="62"/>
        <end position="82"/>
    </location>
</feature>
<evidence type="ECO:0000313" key="4">
    <source>
        <dbReference type="Proteomes" id="UP000306585"/>
    </source>
</evidence>
<evidence type="ECO:0000313" key="3">
    <source>
        <dbReference type="EMBL" id="TLS67256.1"/>
    </source>
</evidence>
<sequence length="101" mass="11225">MYVLGYFLQALAGVIHVILMTATIIVIARAVLSWVSPDPYNPIVRIINQMSEPLLFPVRRRVPYISGIDFSPMIVLLALMFVDNFLVPSLQRIAVGLIQGG</sequence>
<dbReference type="PANTHER" id="PTHR33219:SF14">
    <property type="entry name" value="PROTEIN COFACTOR ASSEMBLY OF COMPLEX C SUBUNIT B CCB3, CHLOROPLASTIC-RELATED"/>
    <property type="match status" value="1"/>
</dbReference>
<proteinExistence type="inferred from homology"/>
<evidence type="ECO:0000256" key="2">
    <source>
        <dbReference type="SAM" id="Phobius"/>
    </source>
</evidence>
<evidence type="ECO:0000256" key="1">
    <source>
        <dbReference type="ARBA" id="ARBA00010894"/>
    </source>
</evidence>
<dbReference type="OrthoDB" id="47652at2"/>
<keyword evidence="2" id="KW-0472">Membrane</keyword>
<comment type="similarity">
    <text evidence="1">Belongs to the YggT family.</text>
</comment>